<comment type="caution">
    <text evidence="1">The sequence shown here is derived from an EMBL/GenBank/DDBJ whole genome shotgun (WGS) entry which is preliminary data.</text>
</comment>
<proteinExistence type="predicted"/>
<dbReference type="RefSeq" id="WP_374218751.1">
    <property type="nucleotide sequence ID" value="NZ_JAXOVW010000054.1"/>
</dbReference>
<name>A0ABU5K0H9_9BACI</name>
<organism evidence="1 2">
    <name type="scientific">Bacillus bingmayongensis</name>
    <dbReference type="NCBI Taxonomy" id="1150157"/>
    <lineage>
        <taxon>Bacteria</taxon>
        <taxon>Bacillati</taxon>
        <taxon>Bacillota</taxon>
        <taxon>Bacilli</taxon>
        <taxon>Bacillales</taxon>
        <taxon>Bacillaceae</taxon>
        <taxon>Bacillus</taxon>
    </lineage>
</organism>
<evidence type="ECO:0000313" key="2">
    <source>
        <dbReference type="Proteomes" id="UP001291930"/>
    </source>
</evidence>
<dbReference type="Proteomes" id="UP001291930">
    <property type="component" value="Unassembled WGS sequence"/>
</dbReference>
<dbReference type="EMBL" id="JAXOVW010000054">
    <property type="protein sequence ID" value="MDZ5609226.1"/>
    <property type="molecule type" value="Genomic_DNA"/>
</dbReference>
<protein>
    <submittedName>
        <fullName evidence="1">Uncharacterized protein</fullName>
    </submittedName>
</protein>
<accession>A0ABU5K0H9</accession>
<evidence type="ECO:0000313" key="1">
    <source>
        <dbReference type="EMBL" id="MDZ5609226.1"/>
    </source>
</evidence>
<keyword evidence="2" id="KW-1185">Reference proteome</keyword>
<reference evidence="2" key="1">
    <citation type="submission" date="2023-11" db="EMBL/GenBank/DDBJ databases">
        <title>Genome Sequence of Bacillus pseudomycoides stain BUPM19.</title>
        <authorList>
            <person name="Farhat A."/>
        </authorList>
    </citation>
    <scope>NUCLEOTIDE SEQUENCE [LARGE SCALE GENOMIC DNA]</scope>
    <source>
        <strain evidence="2">BUPM19</strain>
    </source>
</reference>
<gene>
    <name evidence="1" type="ORF">U2I54_19695</name>
</gene>
<sequence>MWEETNAEILEVIFSRYVFGNEFTQGNYRRRVKLTIQFTLKNGEKVIATRKVGTYVKNRWMFERGKWVSILYKTDNPKKFKLKYHI</sequence>